<feature type="compositionally biased region" description="Low complexity" evidence="1">
    <location>
        <begin position="245"/>
        <end position="259"/>
    </location>
</feature>
<organism evidence="3 4">
    <name type="scientific">Marchantia polymorpha subsp. ruderalis</name>
    <dbReference type="NCBI Taxonomy" id="1480154"/>
    <lineage>
        <taxon>Eukaryota</taxon>
        <taxon>Viridiplantae</taxon>
        <taxon>Streptophyta</taxon>
        <taxon>Embryophyta</taxon>
        <taxon>Marchantiophyta</taxon>
        <taxon>Marchantiopsida</taxon>
        <taxon>Marchantiidae</taxon>
        <taxon>Marchantiales</taxon>
        <taxon>Marchantiaceae</taxon>
        <taxon>Marchantia</taxon>
    </lineage>
</organism>
<accession>A0A176WFL3</accession>
<dbReference type="Proteomes" id="UP000077202">
    <property type="component" value="Unassembled WGS sequence"/>
</dbReference>
<dbReference type="EMBL" id="AP019869">
    <property type="protein sequence ID" value="BBN09948.1"/>
    <property type="molecule type" value="Genomic_DNA"/>
</dbReference>
<feature type="compositionally biased region" description="Acidic residues" evidence="1">
    <location>
        <begin position="135"/>
        <end position="145"/>
    </location>
</feature>
<feature type="compositionally biased region" description="Polar residues" evidence="1">
    <location>
        <begin position="317"/>
        <end position="327"/>
    </location>
</feature>
<feature type="region of interest" description="Disordered" evidence="1">
    <location>
        <begin position="208"/>
        <end position="228"/>
    </location>
</feature>
<feature type="compositionally biased region" description="Low complexity" evidence="1">
    <location>
        <begin position="492"/>
        <end position="503"/>
    </location>
</feature>
<feature type="region of interest" description="Disordered" evidence="1">
    <location>
        <begin position="345"/>
        <end position="514"/>
    </location>
</feature>
<feature type="region of interest" description="Disordered" evidence="1">
    <location>
        <begin position="243"/>
        <end position="266"/>
    </location>
</feature>
<sequence length="530" mass="57557">MGPYRWKQDKSIQLLDAVKSWENDIKGTHPKGGKWQWVAKQLFVPDEQWDLLALSRRCERRAGLLRTKYEVYCLQLTLFRSKSSPKPPSVKIDAELLKKMRSTFGELKLSSTPSTLTVARALAMRSRDDVKVPEEEVEESEDEDFDHQSWQEDTSSSVGSTHSYHDSAAEFSSKDIFSPSDGHSKNLVALPGSFSMCEGIANSQSQLSSSEEFSNSQGTSFFESSTDGASMSTESYLYRADTLKSPAESRSRSSNTSFRSGHETTASPVNVRSLLEDLESFSPFAIPSPGADQELVNAGETRRRGAADPEGGESRNKSPLSSKSQSCRNCCTSLNPCYMCATGSWSSSVRKGSGSTSSSSDSCPSSAYDLSTTSSSSEPRGSAAGGSIQSNSQRTRSSDQSSSNSTHYGDEHSQRSSQQLPVDFENLTLNSQWTADESTDSNQSTSKKDERSTGRTGSQSGARGGRGFNTSRSHNGDHSASIRGIRKEPSRSSHSSGDGSASSEQAGLDDNLNLTVYIKLDNIRTNREAG</sequence>
<evidence type="ECO:0000313" key="2">
    <source>
        <dbReference type="EMBL" id="BBN09947.1"/>
    </source>
</evidence>
<evidence type="ECO:0000313" key="4">
    <source>
        <dbReference type="Proteomes" id="UP000077202"/>
    </source>
</evidence>
<dbReference type="Proteomes" id="UP001162541">
    <property type="component" value="Chromosome 4"/>
</dbReference>
<proteinExistence type="predicted"/>
<evidence type="ECO:0000313" key="3">
    <source>
        <dbReference type="EMBL" id="OAE32028.1"/>
    </source>
</evidence>
<feature type="compositionally biased region" description="Low complexity" evidence="1">
    <location>
        <begin position="208"/>
        <end position="217"/>
    </location>
</feature>
<feature type="compositionally biased region" description="Polar residues" evidence="1">
    <location>
        <begin position="151"/>
        <end position="162"/>
    </location>
</feature>
<dbReference type="EMBL" id="AP019869">
    <property type="protein sequence ID" value="BBN09947.1"/>
    <property type="molecule type" value="Genomic_DNA"/>
</dbReference>
<reference evidence="3 4" key="1">
    <citation type="submission" date="2016-03" db="EMBL/GenBank/DDBJ databases">
        <title>Mechanisms controlling the formation of the plant cell surface in tip-growing cells are functionally conserved among land plants.</title>
        <authorList>
            <person name="Honkanen S."/>
            <person name="Jones V.A."/>
            <person name="Morieri G."/>
            <person name="Champion C."/>
            <person name="Hetherington A.J."/>
            <person name="Kelly S."/>
            <person name="Saint-Marcoux D."/>
            <person name="Proust H."/>
            <person name="Prescott H."/>
            <person name="Dolan L."/>
        </authorList>
    </citation>
    <scope>NUCLEOTIDE SEQUENCE [LARGE SCALE GENOMIC DNA]</scope>
    <source>
        <strain evidence="4">cv. Tak-1 and cv. Tak-2</strain>
        <tissue evidence="3">Whole gametophyte</tissue>
    </source>
</reference>
<feature type="region of interest" description="Disordered" evidence="1">
    <location>
        <begin position="282"/>
        <end position="327"/>
    </location>
</feature>
<feature type="compositionally biased region" description="Basic and acidic residues" evidence="1">
    <location>
        <begin position="300"/>
        <end position="316"/>
    </location>
</feature>
<feature type="compositionally biased region" description="Polar residues" evidence="1">
    <location>
        <begin position="218"/>
        <end position="228"/>
    </location>
</feature>
<feature type="region of interest" description="Disordered" evidence="1">
    <location>
        <begin position="127"/>
        <end position="164"/>
    </location>
</feature>
<protein>
    <submittedName>
        <fullName evidence="3">Uncharacterized protein</fullName>
    </submittedName>
</protein>
<evidence type="ECO:0000256" key="1">
    <source>
        <dbReference type="SAM" id="MobiDB-lite"/>
    </source>
</evidence>
<keyword evidence="4" id="KW-1185">Reference proteome</keyword>
<reference evidence="5" key="3">
    <citation type="journal article" date="2020" name="Curr. Biol.">
        <title>Chromatin organization in early land plants reveals an ancestral association between H3K27me3, transposons, and constitutive heterochromatin.</title>
        <authorList>
            <person name="Montgomery S.A."/>
            <person name="Tanizawa Y."/>
            <person name="Galik B."/>
            <person name="Wang N."/>
            <person name="Ito T."/>
            <person name="Mochizuki T."/>
            <person name="Akimcheva S."/>
            <person name="Bowman J.L."/>
            <person name="Cognat V."/>
            <person name="Marechal-Drouard L."/>
            <person name="Ekker H."/>
            <person name="Hong S.F."/>
            <person name="Kohchi T."/>
            <person name="Lin S.S."/>
            <person name="Liu L.D."/>
            <person name="Nakamura Y."/>
            <person name="Valeeva L.R."/>
            <person name="Shakirov E.V."/>
            <person name="Shippen D.E."/>
            <person name="Wei W.L."/>
            <person name="Yagura M."/>
            <person name="Yamaoka S."/>
            <person name="Yamato K.T."/>
            <person name="Liu C."/>
            <person name="Berger F."/>
        </authorList>
    </citation>
    <scope>NUCLEOTIDE SEQUENCE [LARGE SCALE GENOMIC DNA]</scope>
    <source>
        <strain evidence="5">Tak-1</strain>
    </source>
</reference>
<evidence type="ECO:0000313" key="5">
    <source>
        <dbReference type="Proteomes" id="UP001162541"/>
    </source>
</evidence>
<gene>
    <name evidence="3" type="ORF">AXG93_2278s1060</name>
    <name evidence="2" type="ORF">Mp_4g23950</name>
</gene>
<dbReference type="AlphaFoldDB" id="A0A176WFL3"/>
<dbReference type="EMBL" id="LVLJ01000898">
    <property type="protein sequence ID" value="OAE32028.1"/>
    <property type="molecule type" value="Genomic_DNA"/>
</dbReference>
<name>A0A176WFL3_MARPO</name>
<feature type="compositionally biased region" description="Low complexity" evidence="1">
    <location>
        <begin position="345"/>
        <end position="406"/>
    </location>
</feature>
<feature type="compositionally biased region" description="Polar residues" evidence="1">
    <location>
        <begin position="427"/>
        <end position="445"/>
    </location>
</feature>
<reference evidence="2" key="2">
    <citation type="journal article" date="2019" name="Curr. Biol.">
        <title>Chromatin organization in early land plants reveals an ancestral association between H3K27me3, transposons, and constitutive heterochromatin.</title>
        <authorList>
            <person name="Montgomery S.A."/>
            <person name="Tanizawa Y."/>
            <person name="Galik B."/>
            <person name="Wang N."/>
            <person name="Ito T."/>
            <person name="Mochizuki T."/>
            <person name="Akimcheva S."/>
            <person name="Bowman J."/>
            <person name="Cognat V."/>
            <person name="Drouard L."/>
            <person name="Ekker H."/>
            <person name="Houng S."/>
            <person name="Kohchi T."/>
            <person name="Lin S."/>
            <person name="Liu L.D."/>
            <person name="Nakamura Y."/>
            <person name="Valeeva L.R."/>
            <person name="Shakirov E.V."/>
            <person name="Shippen D.E."/>
            <person name="Wei W."/>
            <person name="Yagura M."/>
            <person name="Yamaoka S."/>
            <person name="Yamato K.T."/>
            <person name="Liu C."/>
            <person name="Berger F."/>
        </authorList>
    </citation>
    <scope>NUCLEOTIDE SEQUENCE [LARGE SCALE GENOMIC DNA]</scope>
    <source>
        <strain evidence="2">Tak-1</strain>
    </source>
</reference>